<comment type="caution">
    <text evidence="1">The sequence shown here is derived from an EMBL/GenBank/DDBJ whole genome shotgun (WGS) entry which is preliminary data.</text>
</comment>
<organism evidence="1 2">
    <name type="scientific">Mucilaginibacter litoreus</name>
    <dbReference type="NCBI Taxonomy" id="1048221"/>
    <lineage>
        <taxon>Bacteria</taxon>
        <taxon>Pseudomonadati</taxon>
        <taxon>Bacteroidota</taxon>
        <taxon>Sphingobacteriia</taxon>
        <taxon>Sphingobacteriales</taxon>
        <taxon>Sphingobacteriaceae</taxon>
        <taxon>Mucilaginibacter</taxon>
    </lineage>
</organism>
<evidence type="ECO:0000313" key="1">
    <source>
        <dbReference type="EMBL" id="MFD0795461.1"/>
    </source>
</evidence>
<gene>
    <name evidence="1" type="ORF">ACFQZX_17700</name>
</gene>
<dbReference type="Proteomes" id="UP001597010">
    <property type="component" value="Unassembled WGS sequence"/>
</dbReference>
<dbReference type="RefSeq" id="WP_377117883.1">
    <property type="nucleotide sequence ID" value="NZ_JBHTHZ010000014.1"/>
</dbReference>
<name>A0ABW3AWL4_9SPHI</name>
<accession>A0ABW3AWL4</accession>
<proteinExistence type="predicted"/>
<protein>
    <submittedName>
        <fullName evidence="1">Uncharacterized protein</fullName>
    </submittedName>
</protein>
<dbReference type="EMBL" id="JBHTHZ010000014">
    <property type="protein sequence ID" value="MFD0795461.1"/>
    <property type="molecule type" value="Genomic_DNA"/>
</dbReference>
<keyword evidence="2" id="KW-1185">Reference proteome</keyword>
<reference evidence="2" key="1">
    <citation type="journal article" date="2019" name="Int. J. Syst. Evol. Microbiol.">
        <title>The Global Catalogue of Microorganisms (GCM) 10K type strain sequencing project: providing services to taxonomists for standard genome sequencing and annotation.</title>
        <authorList>
            <consortium name="The Broad Institute Genomics Platform"/>
            <consortium name="The Broad Institute Genome Sequencing Center for Infectious Disease"/>
            <person name="Wu L."/>
            <person name="Ma J."/>
        </authorList>
    </citation>
    <scope>NUCLEOTIDE SEQUENCE [LARGE SCALE GENOMIC DNA]</scope>
    <source>
        <strain evidence="2">CCUG 61484</strain>
    </source>
</reference>
<evidence type="ECO:0000313" key="2">
    <source>
        <dbReference type="Proteomes" id="UP001597010"/>
    </source>
</evidence>
<sequence length="267" mass="30935">MKPFREAPIYVIEGTSFLVDIDRQVLRQTNDLDNEISFINQMQDHGSFYRLLYDPDARHAADHLTDQNRVMVIDVPQMTALDPEGMSEKFGIPAEQLAGKADFDVIVNAELLQERLSGQLPKIEIANELFTLDLRLREFRLVQDPFIKISLRSFNLSQNGDQYEAAYNPFLRQVVAIDPKLTEFPDGVIMIRFPNEIGLDPVSVARQYGIDEKEFLRRYPIQSGLKAEIIPLSETNVPAMIRRNREQLQQEHNDIKQRTKVRHRPQF</sequence>